<evidence type="ECO:0000313" key="4">
    <source>
        <dbReference type="Ensembl" id="ENSATEP00000034613.3"/>
    </source>
</evidence>
<keyword evidence="5" id="KW-1185">Reference proteome</keyword>
<dbReference type="InterPro" id="IPR001304">
    <property type="entry name" value="C-type_lectin-like"/>
</dbReference>
<dbReference type="InterPro" id="IPR018378">
    <property type="entry name" value="C-type_lectin_CS"/>
</dbReference>
<accession>A0A3Q1JTI7</accession>
<feature type="domain" description="C-type lectin" evidence="3">
    <location>
        <begin position="40"/>
        <end position="146"/>
    </location>
</feature>
<dbReference type="GO" id="GO:0030246">
    <property type="term" value="F:carbohydrate binding"/>
    <property type="evidence" value="ECO:0007669"/>
    <property type="project" value="UniProtKB-KW"/>
</dbReference>
<dbReference type="Gene3D" id="3.10.100.10">
    <property type="entry name" value="Mannose-Binding Protein A, subunit A"/>
    <property type="match status" value="1"/>
</dbReference>
<evidence type="ECO:0000313" key="5">
    <source>
        <dbReference type="Proteomes" id="UP000265040"/>
    </source>
</evidence>
<dbReference type="PROSITE" id="PS00615">
    <property type="entry name" value="C_TYPE_LECTIN_1"/>
    <property type="match status" value="1"/>
</dbReference>
<evidence type="ECO:0000256" key="2">
    <source>
        <dbReference type="ARBA" id="ARBA00023157"/>
    </source>
</evidence>
<evidence type="ECO:0000256" key="1">
    <source>
        <dbReference type="ARBA" id="ARBA00022734"/>
    </source>
</evidence>
<sequence>MMFYVYKQIEFPPLIHRWSCVLTRVCFVTDKTCPAGWTKFSCFCYFLSTKTGSWTEGRQDCRTRGADLVVIDSDLTRIFQFSFSWIGLTDVENEGIWKWIDDTGLTLKYWAENQPDNHGEEDCAHLRSDNFLNDLSCQTSSQWICEKNFFAVI</sequence>
<dbReference type="CDD" id="cd03590">
    <property type="entry name" value="CLECT_DC-SIGN_like"/>
    <property type="match status" value="1"/>
</dbReference>
<reference evidence="4" key="2">
    <citation type="submission" date="2025-08" db="UniProtKB">
        <authorList>
            <consortium name="Ensembl"/>
        </authorList>
    </citation>
    <scope>IDENTIFICATION</scope>
</reference>
<dbReference type="AlphaFoldDB" id="A0A3Q1JTI7"/>
<dbReference type="PANTHER" id="PTHR22803">
    <property type="entry name" value="MANNOSE, PHOSPHOLIPASE, LECTIN RECEPTOR RELATED"/>
    <property type="match status" value="1"/>
</dbReference>
<reference evidence="4" key="1">
    <citation type="submission" date="2021-04" db="EMBL/GenBank/DDBJ databases">
        <authorList>
            <consortium name="Wellcome Sanger Institute Data Sharing"/>
        </authorList>
    </citation>
    <scope>NUCLEOTIDE SEQUENCE [LARGE SCALE GENOMIC DNA]</scope>
</reference>
<dbReference type="PROSITE" id="PS50041">
    <property type="entry name" value="C_TYPE_LECTIN_2"/>
    <property type="match status" value="1"/>
</dbReference>
<dbReference type="InterPro" id="IPR016186">
    <property type="entry name" value="C-type_lectin-like/link_sf"/>
</dbReference>
<name>A0A3Q1JTI7_ANATE</name>
<evidence type="ECO:0000259" key="3">
    <source>
        <dbReference type="PROSITE" id="PS50041"/>
    </source>
</evidence>
<dbReference type="InterPro" id="IPR050111">
    <property type="entry name" value="C-type_lectin/snaclec_domain"/>
</dbReference>
<proteinExistence type="predicted"/>
<dbReference type="SMART" id="SM00034">
    <property type="entry name" value="CLECT"/>
    <property type="match status" value="1"/>
</dbReference>
<dbReference type="InterPro" id="IPR016187">
    <property type="entry name" value="CTDL_fold"/>
</dbReference>
<dbReference type="GeneTree" id="ENSGT01030000234575"/>
<keyword evidence="1" id="KW-0430">Lectin</keyword>
<organism evidence="4 5">
    <name type="scientific">Anabas testudineus</name>
    <name type="common">Climbing perch</name>
    <name type="synonym">Anthias testudineus</name>
    <dbReference type="NCBI Taxonomy" id="64144"/>
    <lineage>
        <taxon>Eukaryota</taxon>
        <taxon>Metazoa</taxon>
        <taxon>Chordata</taxon>
        <taxon>Craniata</taxon>
        <taxon>Vertebrata</taxon>
        <taxon>Euteleostomi</taxon>
        <taxon>Actinopterygii</taxon>
        <taxon>Neopterygii</taxon>
        <taxon>Teleostei</taxon>
        <taxon>Neoteleostei</taxon>
        <taxon>Acanthomorphata</taxon>
        <taxon>Anabantaria</taxon>
        <taxon>Anabantiformes</taxon>
        <taxon>Anabantoidei</taxon>
        <taxon>Anabantidae</taxon>
        <taxon>Anabas</taxon>
    </lineage>
</organism>
<protein>
    <recommendedName>
        <fullName evidence="3">C-type lectin domain-containing protein</fullName>
    </recommendedName>
</protein>
<dbReference type="Pfam" id="PF00059">
    <property type="entry name" value="Lectin_C"/>
    <property type="match status" value="1"/>
</dbReference>
<dbReference type="InterPro" id="IPR033989">
    <property type="entry name" value="CD209-like_CTLD"/>
</dbReference>
<dbReference type="Ensembl" id="ENSATET00000035116.3">
    <property type="protein sequence ID" value="ENSATEP00000034613.3"/>
    <property type="gene ID" value="ENSATEG00000030698.1"/>
</dbReference>
<reference evidence="4" key="3">
    <citation type="submission" date="2025-09" db="UniProtKB">
        <authorList>
            <consortium name="Ensembl"/>
        </authorList>
    </citation>
    <scope>IDENTIFICATION</scope>
</reference>
<keyword evidence="2" id="KW-1015">Disulfide bond</keyword>
<dbReference type="SUPFAM" id="SSF56436">
    <property type="entry name" value="C-type lectin-like"/>
    <property type="match status" value="1"/>
</dbReference>
<dbReference type="Proteomes" id="UP000265040">
    <property type="component" value="Chromosome 21"/>
</dbReference>